<name>A0ABV5UP81_9MICC</name>
<keyword evidence="2" id="KW-1185">Reference proteome</keyword>
<dbReference type="RefSeq" id="WP_345044506.1">
    <property type="nucleotide sequence ID" value="NZ_BAABED010000001.1"/>
</dbReference>
<dbReference type="Proteomes" id="UP001589536">
    <property type="component" value="Unassembled WGS sequence"/>
</dbReference>
<evidence type="ECO:0000313" key="1">
    <source>
        <dbReference type="EMBL" id="MFB9714338.1"/>
    </source>
</evidence>
<protein>
    <submittedName>
        <fullName evidence="1">Uncharacterized protein</fullName>
    </submittedName>
</protein>
<sequence length="154" mass="17409">MEPYRVITDFNDFIWLPINSIVCPVGQPSRAYRKAWTNIFTTFESPLETEEREAWQILTMHCTGDKPEVWVLWDAGAKKDALPKQGAFITVVPSRSPRRKAHIGIGYAKSAITGQLYSGMAKEDMSILQLDPATSQYVTLHDIPKGTLKSQLPW</sequence>
<dbReference type="EMBL" id="JBHMBH010000019">
    <property type="protein sequence ID" value="MFB9714338.1"/>
    <property type="molecule type" value="Genomic_DNA"/>
</dbReference>
<gene>
    <name evidence="1" type="ORF">ACFFPI_09405</name>
</gene>
<evidence type="ECO:0000313" key="2">
    <source>
        <dbReference type="Proteomes" id="UP001589536"/>
    </source>
</evidence>
<proteinExistence type="predicted"/>
<accession>A0ABV5UP81</accession>
<comment type="caution">
    <text evidence="1">The sequence shown here is derived from an EMBL/GenBank/DDBJ whole genome shotgun (WGS) entry which is preliminary data.</text>
</comment>
<organism evidence="1 2">
    <name type="scientific">Arthrobacter methylotrophus</name>
    <dbReference type="NCBI Taxonomy" id="121291"/>
    <lineage>
        <taxon>Bacteria</taxon>
        <taxon>Bacillati</taxon>
        <taxon>Actinomycetota</taxon>
        <taxon>Actinomycetes</taxon>
        <taxon>Micrococcales</taxon>
        <taxon>Micrococcaceae</taxon>
        <taxon>Arthrobacter</taxon>
    </lineage>
</organism>
<reference evidence="1 2" key="1">
    <citation type="submission" date="2024-09" db="EMBL/GenBank/DDBJ databases">
        <authorList>
            <person name="Sun Q."/>
            <person name="Mori K."/>
        </authorList>
    </citation>
    <scope>NUCLEOTIDE SEQUENCE [LARGE SCALE GENOMIC DNA]</scope>
    <source>
        <strain evidence="1 2">JCM 13519</strain>
    </source>
</reference>